<dbReference type="NCBIfam" id="TIGR00758">
    <property type="entry name" value="UDG_fam4"/>
    <property type="match status" value="1"/>
</dbReference>
<evidence type="ECO:0000256" key="2">
    <source>
        <dbReference type="ARBA" id="ARBA00006521"/>
    </source>
</evidence>
<keyword evidence="8" id="KW-0378">Hydrolase</keyword>
<keyword evidence="6" id="KW-0479">Metal-binding</keyword>
<evidence type="ECO:0000256" key="11">
    <source>
        <dbReference type="ARBA" id="ARBA00023204"/>
    </source>
</evidence>
<dbReference type="OrthoDB" id="5290748at2"/>
<dbReference type="InterPro" id="IPR051536">
    <property type="entry name" value="UDG_Type-4/5"/>
</dbReference>
<dbReference type="PANTHER" id="PTHR33693">
    <property type="entry name" value="TYPE-5 URACIL-DNA GLYCOSYLASE"/>
    <property type="match status" value="1"/>
</dbReference>
<dbReference type="InterPro" id="IPR005273">
    <property type="entry name" value="Ura-DNA_glyco_family4"/>
</dbReference>
<dbReference type="PANTHER" id="PTHR33693:SF1">
    <property type="entry name" value="TYPE-4 URACIL-DNA GLYCOSYLASE"/>
    <property type="match status" value="1"/>
</dbReference>
<dbReference type="RefSeq" id="WP_097677587.1">
    <property type="nucleotide sequence ID" value="NZ_LGSS01000027.1"/>
</dbReference>
<dbReference type="SMART" id="SM00986">
    <property type="entry name" value="UDG"/>
    <property type="match status" value="1"/>
</dbReference>
<evidence type="ECO:0000313" key="13">
    <source>
        <dbReference type="EMBL" id="KNF07072.1"/>
    </source>
</evidence>
<keyword evidence="5" id="KW-0004">4Fe-4S</keyword>
<dbReference type="GO" id="GO:0051539">
    <property type="term" value="F:4 iron, 4 sulfur cluster binding"/>
    <property type="evidence" value="ECO:0007669"/>
    <property type="project" value="UniProtKB-KW"/>
</dbReference>
<dbReference type="Pfam" id="PF03167">
    <property type="entry name" value="UDG"/>
    <property type="match status" value="1"/>
</dbReference>
<gene>
    <name evidence="13" type="ORF">CLPU_27c00100</name>
</gene>
<comment type="caution">
    <text evidence="13">The sequence shown here is derived from an EMBL/GenBank/DDBJ whole genome shotgun (WGS) entry which is preliminary data.</text>
</comment>
<dbReference type="STRING" id="1503.CLPU_27c00100"/>
<dbReference type="GO" id="GO:0046872">
    <property type="term" value="F:metal ion binding"/>
    <property type="evidence" value="ECO:0007669"/>
    <property type="project" value="UniProtKB-KW"/>
</dbReference>
<evidence type="ECO:0000259" key="12">
    <source>
        <dbReference type="SMART" id="SM00986"/>
    </source>
</evidence>
<evidence type="ECO:0000313" key="14">
    <source>
        <dbReference type="Proteomes" id="UP000037267"/>
    </source>
</evidence>
<dbReference type="GO" id="GO:0004844">
    <property type="term" value="F:uracil DNA N-glycosylase activity"/>
    <property type="evidence" value="ECO:0007669"/>
    <property type="project" value="UniProtKB-EC"/>
</dbReference>
<evidence type="ECO:0000256" key="1">
    <source>
        <dbReference type="ARBA" id="ARBA00001400"/>
    </source>
</evidence>
<comment type="similarity">
    <text evidence="2">Belongs to the uracil-DNA glycosylase (UDG) superfamily. Type 4 (UDGa) family.</text>
</comment>
<evidence type="ECO:0000256" key="3">
    <source>
        <dbReference type="ARBA" id="ARBA00012030"/>
    </source>
</evidence>
<keyword evidence="7" id="KW-0227">DNA damage</keyword>
<dbReference type="EC" id="3.2.2.27" evidence="3"/>
<dbReference type="InterPro" id="IPR005122">
    <property type="entry name" value="Uracil-DNA_glycosylase-like"/>
</dbReference>
<accession>A0A0L0W6G5</accession>
<dbReference type="SMART" id="SM00987">
    <property type="entry name" value="UreE_C"/>
    <property type="match status" value="1"/>
</dbReference>
<reference evidence="14" key="1">
    <citation type="submission" date="2015-07" db="EMBL/GenBank/DDBJ databases">
        <title>Draft genome sequence of the purine-degrading Gottschalkia purinilyticum DSM 1384 (formerly Clostridium purinilyticum).</title>
        <authorList>
            <person name="Poehlein A."/>
            <person name="Schiel-Bengelsdorf B."/>
            <person name="Bengelsdorf F.R."/>
            <person name="Daniel R."/>
            <person name="Duerre P."/>
        </authorList>
    </citation>
    <scope>NUCLEOTIDE SEQUENCE [LARGE SCALE GENOMIC DNA]</scope>
    <source>
        <strain evidence="14">DSM 1384</strain>
    </source>
</reference>
<keyword evidence="10" id="KW-0411">Iron-sulfur</keyword>
<keyword evidence="9" id="KW-0408">Iron</keyword>
<evidence type="ECO:0000256" key="5">
    <source>
        <dbReference type="ARBA" id="ARBA00022485"/>
    </source>
</evidence>
<dbReference type="Proteomes" id="UP000037267">
    <property type="component" value="Unassembled WGS sequence"/>
</dbReference>
<organism evidence="13 14">
    <name type="scientific">Gottschalkia purinilytica</name>
    <name type="common">Clostridium purinilyticum</name>
    <dbReference type="NCBI Taxonomy" id="1503"/>
    <lineage>
        <taxon>Bacteria</taxon>
        <taxon>Bacillati</taxon>
        <taxon>Bacillota</taxon>
        <taxon>Tissierellia</taxon>
        <taxon>Tissierellales</taxon>
        <taxon>Gottschalkiaceae</taxon>
        <taxon>Gottschalkia</taxon>
    </lineage>
</organism>
<evidence type="ECO:0000256" key="7">
    <source>
        <dbReference type="ARBA" id="ARBA00022763"/>
    </source>
</evidence>
<sequence length="185" mass="21361">MYTLEEIKTFVYGCRKCQLNSTRTNVVFGEGNPKADIMFIGEGPGYNEDVQGRPFVGVAGQLLDKMLNAIGIEREDVYISNIVKCRPPNNRNPLEDESKICIEYLRWQVKIIDPKIIVCLGAVSARNIIDSNFRVTKDRGKWFKVGKFDIITTYHPAAVLRDENKKRPAWEDFKNIRKKYDEILR</sequence>
<dbReference type="CDD" id="cd10030">
    <property type="entry name" value="UDG-F4_TTUDGA_SPO1dp_like"/>
    <property type="match status" value="1"/>
</dbReference>
<dbReference type="Gene3D" id="3.40.470.10">
    <property type="entry name" value="Uracil-DNA glycosylase-like domain"/>
    <property type="match status" value="1"/>
</dbReference>
<dbReference type="AlphaFoldDB" id="A0A0L0W6G5"/>
<evidence type="ECO:0000256" key="9">
    <source>
        <dbReference type="ARBA" id="ARBA00023004"/>
    </source>
</evidence>
<comment type="catalytic activity">
    <reaction evidence="1">
        <text>Hydrolyzes single-stranded DNA or mismatched double-stranded DNA and polynucleotides, releasing free uracil.</text>
        <dbReference type="EC" id="3.2.2.27"/>
    </reaction>
</comment>
<dbReference type="EMBL" id="LGSS01000027">
    <property type="protein sequence ID" value="KNF07072.1"/>
    <property type="molecule type" value="Genomic_DNA"/>
</dbReference>
<dbReference type="GO" id="GO:0006281">
    <property type="term" value="P:DNA repair"/>
    <property type="evidence" value="ECO:0007669"/>
    <property type="project" value="UniProtKB-KW"/>
</dbReference>
<dbReference type="InterPro" id="IPR036895">
    <property type="entry name" value="Uracil-DNA_glycosylase-like_sf"/>
</dbReference>
<evidence type="ECO:0000256" key="6">
    <source>
        <dbReference type="ARBA" id="ARBA00022723"/>
    </source>
</evidence>
<evidence type="ECO:0000256" key="10">
    <source>
        <dbReference type="ARBA" id="ARBA00023014"/>
    </source>
</evidence>
<proteinExistence type="inferred from homology"/>
<name>A0A0L0W6G5_GOTPU</name>
<evidence type="ECO:0000256" key="4">
    <source>
        <dbReference type="ARBA" id="ARBA00019403"/>
    </source>
</evidence>
<evidence type="ECO:0000256" key="8">
    <source>
        <dbReference type="ARBA" id="ARBA00022801"/>
    </source>
</evidence>
<dbReference type="PATRIC" id="fig|1503.3.peg.1466"/>
<feature type="domain" description="Uracil-DNA glycosylase-like" evidence="12">
    <location>
        <begin position="28"/>
        <end position="174"/>
    </location>
</feature>
<keyword evidence="11" id="KW-0234">DNA repair</keyword>
<protein>
    <recommendedName>
        <fullName evidence="4">Type-4 uracil-DNA glycosylase</fullName>
        <ecNumber evidence="3">3.2.2.27</ecNumber>
    </recommendedName>
</protein>
<dbReference type="SUPFAM" id="SSF52141">
    <property type="entry name" value="Uracil-DNA glycosylase-like"/>
    <property type="match status" value="1"/>
</dbReference>
<keyword evidence="14" id="KW-1185">Reference proteome</keyword>